<protein>
    <submittedName>
        <fullName evidence="12">Stearoyl-CoA 9-desaturase</fullName>
    </submittedName>
</protein>
<evidence type="ECO:0000256" key="7">
    <source>
        <dbReference type="ARBA" id="ARBA00023004"/>
    </source>
</evidence>
<keyword evidence="7" id="KW-0408">Iron</keyword>
<dbReference type="GO" id="GO:0016020">
    <property type="term" value="C:membrane"/>
    <property type="evidence" value="ECO:0007669"/>
    <property type="project" value="UniProtKB-SubCell"/>
</dbReference>
<dbReference type="GO" id="GO:0006631">
    <property type="term" value="P:fatty acid metabolic process"/>
    <property type="evidence" value="ECO:0007669"/>
    <property type="project" value="UniProtKB-KW"/>
</dbReference>
<evidence type="ECO:0000256" key="9">
    <source>
        <dbReference type="ARBA" id="ARBA00023136"/>
    </source>
</evidence>
<dbReference type="EMBL" id="LMWN01000006">
    <property type="protein sequence ID" value="KUN09382.1"/>
    <property type="molecule type" value="Genomic_DNA"/>
</dbReference>
<keyword evidence="5 10" id="KW-1133">Transmembrane helix</keyword>
<comment type="similarity">
    <text evidence="2">Belongs to the fatty acid desaturase type 2 family.</text>
</comment>
<comment type="subcellular location">
    <subcellularLocation>
        <location evidence="1">Membrane</location>
        <topology evidence="1">Multi-pass membrane protein</topology>
    </subcellularLocation>
</comment>
<name>A0A101PD66_9ACTN</name>
<keyword evidence="13" id="KW-1185">Reference proteome</keyword>
<keyword evidence="6" id="KW-0560">Oxidoreductase</keyword>
<evidence type="ECO:0000256" key="5">
    <source>
        <dbReference type="ARBA" id="ARBA00022989"/>
    </source>
</evidence>
<proteinExistence type="inferred from homology"/>
<reference evidence="12 13" key="1">
    <citation type="submission" date="2015-10" db="EMBL/GenBank/DDBJ databases">
        <title>Draft genome sequence of Streptomyces yokosukanensis DSM 40224, type strain for the species Streptomyces yokosukanensis.</title>
        <authorList>
            <person name="Ruckert C."/>
            <person name="Winkler A."/>
            <person name="Kalinowski J."/>
            <person name="Kampfer P."/>
            <person name="Glaeser S."/>
        </authorList>
    </citation>
    <scope>NUCLEOTIDE SEQUENCE [LARGE SCALE GENOMIC DNA]</scope>
    <source>
        <strain evidence="12 13">DSM 40224</strain>
    </source>
</reference>
<sequence length="337" mass="36715">MNPSEVDRTEQITVERAAETDSNVDTGAKPLLDVPQTAAAGVAMWIFVVGPPLSLIAVVPFVWGWGLSALDVGMAAVAYLVSGFGLTVGYHRLFTHRSFKAQRGLRIALAVAGSLGVEGSPVQWVANHRRHHAFADREGDPHSPWRYGTDTRALLKGLLHAHIGWMLKRELSNRARFAPDIVADPDLRCIGQLFGPLAAVSLLAPALVGGFVTGTWTGALTGFFWAGVIRMALLHHVTWSVNSICHVAGRRPFASRDRATNFWPLALLSFGESWHNSHHADPTGARHGVLPGQLDPSARLIWVFEKLRWVHDVRWPDSDRLSARLLPKSGAPQGSTG</sequence>
<keyword evidence="4" id="KW-0276">Fatty acid metabolism</keyword>
<feature type="transmembrane region" description="Helical" evidence="10">
    <location>
        <begin position="72"/>
        <end position="93"/>
    </location>
</feature>
<dbReference type="PANTHER" id="PTHR11351">
    <property type="entry name" value="ACYL-COA DESATURASE"/>
    <property type="match status" value="1"/>
</dbReference>
<evidence type="ECO:0000256" key="2">
    <source>
        <dbReference type="ARBA" id="ARBA00008749"/>
    </source>
</evidence>
<keyword evidence="8" id="KW-0443">Lipid metabolism</keyword>
<dbReference type="PRINTS" id="PR00075">
    <property type="entry name" value="FACDDSATRASE"/>
</dbReference>
<evidence type="ECO:0000313" key="12">
    <source>
        <dbReference type="EMBL" id="KUN09382.1"/>
    </source>
</evidence>
<evidence type="ECO:0000256" key="3">
    <source>
        <dbReference type="ARBA" id="ARBA00022692"/>
    </source>
</evidence>
<feature type="transmembrane region" description="Helical" evidence="10">
    <location>
        <begin position="42"/>
        <end position="66"/>
    </location>
</feature>
<keyword evidence="3 10" id="KW-0812">Transmembrane</keyword>
<evidence type="ECO:0000259" key="11">
    <source>
        <dbReference type="Pfam" id="PF00487"/>
    </source>
</evidence>
<dbReference type="PANTHER" id="PTHR11351:SF3">
    <property type="entry name" value="BLL4393 PROTEIN"/>
    <property type="match status" value="1"/>
</dbReference>
<dbReference type="RefSeq" id="WP_067118431.1">
    <property type="nucleotide sequence ID" value="NZ_KQ948207.1"/>
</dbReference>
<dbReference type="STRING" id="67386.AQI95_06115"/>
<feature type="domain" description="Fatty acid desaturase" evidence="11">
    <location>
        <begin position="77"/>
        <end position="283"/>
    </location>
</feature>
<dbReference type="CDD" id="cd03505">
    <property type="entry name" value="Delta9-FADS-like"/>
    <property type="match status" value="1"/>
</dbReference>
<dbReference type="AlphaFoldDB" id="A0A101PD66"/>
<evidence type="ECO:0000256" key="1">
    <source>
        <dbReference type="ARBA" id="ARBA00004141"/>
    </source>
</evidence>
<dbReference type="Pfam" id="PF00487">
    <property type="entry name" value="FA_desaturase"/>
    <property type="match status" value="1"/>
</dbReference>
<gene>
    <name evidence="12" type="ORF">AQI95_06115</name>
</gene>
<dbReference type="Proteomes" id="UP000053127">
    <property type="component" value="Unassembled WGS sequence"/>
</dbReference>
<evidence type="ECO:0000256" key="6">
    <source>
        <dbReference type="ARBA" id="ARBA00023002"/>
    </source>
</evidence>
<dbReference type="OrthoDB" id="19906at2"/>
<dbReference type="GO" id="GO:0016717">
    <property type="term" value="F:oxidoreductase activity, acting on paired donors, with oxidation of a pair of donors resulting in the reduction of molecular oxygen to two molecules of water"/>
    <property type="evidence" value="ECO:0007669"/>
    <property type="project" value="InterPro"/>
</dbReference>
<evidence type="ECO:0000256" key="4">
    <source>
        <dbReference type="ARBA" id="ARBA00022832"/>
    </source>
</evidence>
<keyword evidence="9 10" id="KW-0472">Membrane</keyword>
<accession>A0A101PD66</accession>
<dbReference type="InterPro" id="IPR015876">
    <property type="entry name" value="Acyl-CoA_DS"/>
</dbReference>
<organism evidence="12 13">
    <name type="scientific">Streptomyces yokosukanensis</name>
    <dbReference type="NCBI Taxonomy" id="67386"/>
    <lineage>
        <taxon>Bacteria</taxon>
        <taxon>Bacillati</taxon>
        <taxon>Actinomycetota</taxon>
        <taxon>Actinomycetes</taxon>
        <taxon>Kitasatosporales</taxon>
        <taxon>Streptomycetaceae</taxon>
        <taxon>Streptomyces</taxon>
    </lineage>
</organism>
<evidence type="ECO:0000256" key="10">
    <source>
        <dbReference type="SAM" id="Phobius"/>
    </source>
</evidence>
<comment type="caution">
    <text evidence="12">The sequence shown here is derived from an EMBL/GenBank/DDBJ whole genome shotgun (WGS) entry which is preliminary data.</text>
</comment>
<evidence type="ECO:0000256" key="8">
    <source>
        <dbReference type="ARBA" id="ARBA00023098"/>
    </source>
</evidence>
<dbReference type="InterPro" id="IPR005804">
    <property type="entry name" value="FA_desaturase_dom"/>
</dbReference>
<evidence type="ECO:0000313" key="13">
    <source>
        <dbReference type="Proteomes" id="UP000053127"/>
    </source>
</evidence>